<evidence type="ECO:0000313" key="2">
    <source>
        <dbReference type="EMBL" id="MDO3380890.1"/>
    </source>
</evidence>
<dbReference type="Gene3D" id="3.40.50.10140">
    <property type="entry name" value="Toll/interleukin-1 receptor homology (TIR) domain"/>
    <property type="match status" value="1"/>
</dbReference>
<reference evidence="2" key="1">
    <citation type="submission" date="2023-07" db="EMBL/GenBank/DDBJ databases">
        <title>Gilvimarinus algae sp. nov., isolated from the surface of Kelp.</title>
        <authorList>
            <person name="Sun Y.Y."/>
            <person name="Gong Y."/>
            <person name="Du Z.J."/>
        </authorList>
    </citation>
    <scope>NUCLEOTIDE SEQUENCE</scope>
    <source>
        <strain evidence="2">SDUM040014</strain>
    </source>
</reference>
<dbReference type="Pfam" id="PF24406">
    <property type="entry name" value="nSTAND_NTPase4"/>
    <property type="match status" value="1"/>
</dbReference>
<dbReference type="PROSITE" id="PS50104">
    <property type="entry name" value="TIR"/>
    <property type="match status" value="1"/>
</dbReference>
<feature type="domain" description="TIR" evidence="1">
    <location>
        <begin position="1"/>
        <end position="146"/>
    </location>
</feature>
<dbReference type="Pfam" id="PF13676">
    <property type="entry name" value="TIR_2"/>
    <property type="match status" value="1"/>
</dbReference>
<dbReference type="SMART" id="SM00255">
    <property type="entry name" value="TIR"/>
    <property type="match status" value="1"/>
</dbReference>
<dbReference type="InterPro" id="IPR000157">
    <property type="entry name" value="TIR_dom"/>
</dbReference>
<organism evidence="2 3">
    <name type="scientific">Gilvimarinus algae</name>
    <dbReference type="NCBI Taxonomy" id="3058037"/>
    <lineage>
        <taxon>Bacteria</taxon>
        <taxon>Pseudomonadati</taxon>
        <taxon>Pseudomonadota</taxon>
        <taxon>Gammaproteobacteria</taxon>
        <taxon>Cellvibrionales</taxon>
        <taxon>Cellvibrionaceae</taxon>
        <taxon>Gilvimarinus</taxon>
    </lineage>
</organism>
<keyword evidence="3" id="KW-1185">Reference proteome</keyword>
<evidence type="ECO:0000259" key="1">
    <source>
        <dbReference type="PROSITE" id="PS50104"/>
    </source>
</evidence>
<dbReference type="Proteomes" id="UP001168380">
    <property type="component" value="Unassembled WGS sequence"/>
</dbReference>
<dbReference type="RefSeq" id="WP_302711013.1">
    <property type="nucleotide sequence ID" value="NZ_JAULRT010000032.1"/>
</dbReference>
<protein>
    <submittedName>
        <fullName evidence="2">TIR domain-containing protein</fullName>
    </submittedName>
</protein>
<dbReference type="SUPFAM" id="SSF52200">
    <property type="entry name" value="Toll/Interleukin receptor TIR domain"/>
    <property type="match status" value="1"/>
</dbReference>
<dbReference type="EMBL" id="JAULRT010000032">
    <property type="protein sequence ID" value="MDO3380890.1"/>
    <property type="molecule type" value="Genomic_DNA"/>
</dbReference>
<evidence type="ECO:0000313" key="3">
    <source>
        <dbReference type="Proteomes" id="UP001168380"/>
    </source>
</evidence>
<dbReference type="InterPro" id="IPR035897">
    <property type="entry name" value="Toll_tir_struct_dom_sf"/>
</dbReference>
<dbReference type="InterPro" id="IPR057123">
    <property type="entry name" value="STAND_NTPase4_dom"/>
</dbReference>
<name>A0ABT8TB84_9GAMM</name>
<gene>
    <name evidence="2" type="ORF">QWI16_01810</name>
</gene>
<proteinExistence type="predicted"/>
<accession>A0ABT8TB84</accession>
<sequence>MPTKVFISYSHKDEEFKNSLTEHLSGLVRSGAISEWNDRKIIPGTDWSHEINGNLKNSDLILFLISSSFLSSDYCVNIEAETALSMHNSGEAQLIPIVIRAVEWSDSPLSKLQGLPKDVKPVASPNNDEAWVDVIQGIKRHISEFQPKANESINLVKEGKISPSESIREWLDDTEITLTHRKVDRIRLPDIYIIPDVEINDDARNELRIYRSACSLPNKFERFLVFGEEQQGKTSLLKHYYKSFLTQSKTPLILEGSKVKDANPEVIIKKELDRQYEGLTYEDFMASQEKIIIIDNIDEIGLNRRYRDKFISDICLFADKCIFTHQLAFSLLVDEIPALDDFGRAELIGLGNKKREEIIQRWISLGIEQTISEEDLYTRCDELKETINSIVKKNIVPPKPIYILMLLQMFEAHSKLNLELSSHGHCYQQLIYQSFENAKINEREFDKYLNVLTELAWWIFSNNQNPNEAQLDSFFEDYCKVYLDVNKENVISKLSNHSILQVKEFRTGFKYPYIYYFFVGKKISESYLENTDIQRQVNYLLENLHREDFANILIFVAHHTKDGWVINLLQNVLSELFNEHPSATLEKEQLSFMDDFMKQIPELILEQREVQKERDAYNEKLDTNERSHDDLDESESPDILADINKTFKGMEIAGQIIRNRHASLKRDSLNILAENGINAGLRFLKYFIAISDVAKNEIVKVISAHLSENPGLTNGEIEKHAENAYLHLTYGVINSVVRKIATSVGSKEAMEIYKAIEEKESTPALLLLKQSIELHFLKRIDMKSITQSAEKLKGNFVCTRILKELVIQHIYMFPVDYKEKQQLSKLLGLSVKGQQLIEQKQKRIG</sequence>
<comment type="caution">
    <text evidence="2">The sequence shown here is derived from an EMBL/GenBank/DDBJ whole genome shotgun (WGS) entry which is preliminary data.</text>
</comment>